<dbReference type="RefSeq" id="WP_344811632.1">
    <property type="nucleotide sequence ID" value="NZ_BAAAYX010000003.1"/>
</dbReference>
<comment type="caution">
    <text evidence="2">The sequence shown here is derived from an EMBL/GenBank/DDBJ whole genome shotgun (WGS) entry which is preliminary data.</text>
</comment>
<name>A0ABP7D0H8_9ACTN</name>
<evidence type="ECO:0000313" key="2">
    <source>
        <dbReference type="EMBL" id="GAA3699053.1"/>
    </source>
</evidence>
<keyword evidence="3" id="KW-1185">Reference proteome</keyword>
<evidence type="ECO:0000313" key="3">
    <source>
        <dbReference type="Proteomes" id="UP001500051"/>
    </source>
</evidence>
<dbReference type="Gene3D" id="2.60.40.200">
    <property type="entry name" value="Superoxide dismutase, copper/zinc binding domain"/>
    <property type="match status" value="1"/>
</dbReference>
<dbReference type="Proteomes" id="UP001500051">
    <property type="component" value="Unassembled WGS sequence"/>
</dbReference>
<gene>
    <name evidence="2" type="ORF">GCM10022204_14420</name>
</gene>
<dbReference type="InterPro" id="IPR036423">
    <property type="entry name" value="SOD-like_Cu/Zn_dom_sf"/>
</dbReference>
<accession>A0ABP7D0H8</accession>
<reference evidence="3" key="1">
    <citation type="journal article" date="2019" name="Int. J. Syst. Evol. Microbiol.">
        <title>The Global Catalogue of Microorganisms (GCM) 10K type strain sequencing project: providing services to taxonomists for standard genome sequencing and annotation.</title>
        <authorList>
            <consortium name="The Broad Institute Genomics Platform"/>
            <consortium name="The Broad Institute Genome Sequencing Center for Infectious Disease"/>
            <person name="Wu L."/>
            <person name="Ma J."/>
        </authorList>
    </citation>
    <scope>NUCLEOTIDE SEQUENCE [LARGE SCALE GENOMIC DNA]</scope>
    <source>
        <strain evidence="3">JCM 16548</strain>
    </source>
</reference>
<organism evidence="2 3">
    <name type="scientific">Microlunatus aurantiacus</name>
    <dbReference type="NCBI Taxonomy" id="446786"/>
    <lineage>
        <taxon>Bacteria</taxon>
        <taxon>Bacillati</taxon>
        <taxon>Actinomycetota</taxon>
        <taxon>Actinomycetes</taxon>
        <taxon>Propionibacteriales</taxon>
        <taxon>Propionibacteriaceae</taxon>
        <taxon>Microlunatus</taxon>
    </lineage>
</organism>
<proteinExistence type="inferred from homology"/>
<evidence type="ECO:0008006" key="4">
    <source>
        <dbReference type="Google" id="ProtNLM"/>
    </source>
</evidence>
<evidence type="ECO:0000256" key="1">
    <source>
        <dbReference type="ARBA" id="ARBA00010457"/>
    </source>
</evidence>
<protein>
    <recommendedName>
        <fullName evidence="4">Superoxide dismutase, Cu-Zn family</fullName>
    </recommendedName>
</protein>
<dbReference type="EMBL" id="BAAAYX010000003">
    <property type="protein sequence ID" value="GAA3699053.1"/>
    <property type="molecule type" value="Genomic_DNA"/>
</dbReference>
<dbReference type="SUPFAM" id="SSF49329">
    <property type="entry name" value="Cu,Zn superoxide dismutase-like"/>
    <property type="match status" value="1"/>
</dbReference>
<comment type="similarity">
    <text evidence="1">Belongs to the Cu-Zn superoxide dismutase family.</text>
</comment>
<sequence length="188" mass="19442">MTATPAGNPRGRLPRLLGVGTGALVLVLSAGAAQAGGDHLRVVSSGSLGDYATAVDGPFDDAYATATIHSRHRGSTVTFEVRGIDRAVAGTRFGAHLHLGPCEPDNSAAALAHYNTDVLAGRTPPRVDRTTEVWLDFTVTSKGRGAAVARVPFVPEPGNRAIVIHADETHPDGTAGGRLACLPLVWVP</sequence>